<evidence type="ECO:0000313" key="2">
    <source>
        <dbReference type="Proteomes" id="UP000285120"/>
    </source>
</evidence>
<dbReference type="EMBL" id="RAPK01000002">
    <property type="protein sequence ID" value="RKD84126.1"/>
    <property type="molecule type" value="Genomic_DNA"/>
</dbReference>
<gene>
    <name evidence="1" type="ORF">ATL39_0059</name>
</gene>
<proteinExistence type="predicted"/>
<keyword evidence="2" id="KW-1185">Reference proteome</keyword>
<dbReference type="Proteomes" id="UP000285120">
    <property type="component" value="Unassembled WGS sequence"/>
</dbReference>
<organism evidence="1 2">
    <name type="scientific">Sinobaca qinghaiensis</name>
    <dbReference type="NCBI Taxonomy" id="342944"/>
    <lineage>
        <taxon>Bacteria</taxon>
        <taxon>Bacillati</taxon>
        <taxon>Bacillota</taxon>
        <taxon>Bacilli</taxon>
        <taxon>Bacillales</taxon>
        <taxon>Sporolactobacillaceae</taxon>
        <taxon>Sinobaca</taxon>
    </lineage>
</organism>
<reference evidence="1 2" key="1">
    <citation type="submission" date="2018-09" db="EMBL/GenBank/DDBJ databases">
        <title>Genomic Encyclopedia of Archaeal and Bacterial Type Strains, Phase II (KMG-II): from individual species to whole genera.</title>
        <authorList>
            <person name="Goeker M."/>
        </authorList>
    </citation>
    <scope>NUCLEOTIDE SEQUENCE [LARGE SCALE GENOMIC DNA]</scope>
    <source>
        <strain evidence="1 2">DSM 17008</strain>
    </source>
</reference>
<evidence type="ECO:0000313" key="1">
    <source>
        <dbReference type="EMBL" id="RKD84126.1"/>
    </source>
</evidence>
<accession>A0A419VU26</accession>
<dbReference type="RefSeq" id="WP_120191285.1">
    <property type="nucleotide sequence ID" value="NZ_RAPK01000002.1"/>
</dbReference>
<comment type="caution">
    <text evidence="1">The sequence shown here is derived from an EMBL/GenBank/DDBJ whole genome shotgun (WGS) entry which is preliminary data.</text>
</comment>
<name>A0A419VU26_9BACL</name>
<dbReference type="AlphaFoldDB" id="A0A419VU26"/>
<sequence length="88" mass="10352">MNISNNNYYLLEAILPGLREFVRIKQANDLIDEDEEIYSMCELISELGEKDNVVIQGHVHVLNIDMKRAATEVEIQWCKKQLRNYQLK</sequence>
<protein>
    <submittedName>
        <fullName evidence="1">Uncharacterized protein</fullName>
    </submittedName>
</protein>